<gene>
    <name evidence="1" type="ORF">SI8410_04004870</name>
</gene>
<accession>A0A7I8K8V4</accession>
<name>A0A7I8K8V4_SPIIN</name>
<dbReference type="Proteomes" id="UP000663760">
    <property type="component" value="Chromosome 4"/>
</dbReference>
<dbReference type="AlphaFoldDB" id="A0A7I8K8V4"/>
<sequence length="41" mass="5174">MKRIHMNNKKFEILLEQNIHKWNPKMTSDIWRSFHYTNKNT</sequence>
<protein>
    <submittedName>
        <fullName evidence="1">Uncharacterized protein</fullName>
    </submittedName>
</protein>
<evidence type="ECO:0000313" key="2">
    <source>
        <dbReference type="Proteomes" id="UP000663760"/>
    </source>
</evidence>
<keyword evidence="2" id="KW-1185">Reference proteome</keyword>
<organism evidence="1 2">
    <name type="scientific">Spirodela intermedia</name>
    <name type="common">Intermediate duckweed</name>
    <dbReference type="NCBI Taxonomy" id="51605"/>
    <lineage>
        <taxon>Eukaryota</taxon>
        <taxon>Viridiplantae</taxon>
        <taxon>Streptophyta</taxon>
        <taxon>Embryophyta</taxon>
        <taxon>Tracheophyta</taxon>
        <taxon>Spermatophyta</taxon>
        <taxon>Magnoliopsida</taxon>
        <taxon>Liliopsida</taxon>
        <taxon>Araceae</taxon>
        <taxon>Lemnoideae</taxon>
        <taxon>Spirodela</taxon>
    </lineage>
</organism>
<evidence type="ECO:0000313" key="1">
    <source>
        <dbReference type="EMBL" id="CAA7394209.1"/>
    </source>
</evidence>
<dbReference type="EMBL" id="LR746267">
    <property type="protein sequence ID" value="CAA7394209.1"/>
    <property type="molecule type" value="Genomic_DNA"/>
</dbReference>
<proteinExistence type="predicted"/>
<reference evidence="1" key="1">
    <citation type="submission" date="2020-02" db="EMBL/GenBank/DDBJ databases">
        <authorList>
            <person name="Scholz U."/>
            <person name="Mascher M."/>
            <person name="Fiebig A."/>
        </authorList>
    </citation>
    <scope>NUCLEOTIDE SEQUENCE</scope>
</reference>